<dbReference type="AlphaFoldDB" id="A0A4U5M6W4"/>
<name>A0A4U5M6W4_STECR</name>
<evidence type="ECO:0000313" key="2">
    <source>
        <dbReference type="EMBL" id="TKR64627.1"/>
    </source>
</evidence>
<feature type="transmembrane region" description="Helical" evidence="1">
    <location>
        <begin position="12"/>
        <end position="32"/>
    </location>
</feature>
<keyword evidence="1" id="KW-1133">Transmembrane helix</keyword>
<accession>A0A4U5M6W4</accession>
<keyword evidence="1" id="KW-0472">Membrane</keyword>
<protein>
    <submittedName>
        <fullName evidence="2">Uncharacterized protein</fullName>
    </submittedName>
</protein>
<reference evidence="2 3" key="2">
    <citation type="journal article" date="2019" name="G3 (Bethesda)">
        <title>Hybrid Assembly of the Genome of the Entomopathogenic Nematode Steinernema carpocapsae Identifies the X-Chromosome.</title>
        <authorList>
            <person name="Serra L."/>
            <person name="Macchietto M."/>
            <person name="Macias-Munoz A."/>
            <person name="McGill C.J."/>
            <person name="Rodriguez I.M."/>
            <person name="Rodriguez B."/>
            <person name="Murad R."/>
            <person name="Mortazavi A."/>
        </authorList>
    </citation>
    <scope>NUCLEOTIDE SEQUENCE [LARGE SCALE GENOMIC DNA]</scope>
    <source>
        <strain evidence="2 3">ALL</strain>
    </source>
</reference>
<evidence type="ECO:0000313" key="3">
    <source>
        <dbReference type="Proteomes" id="UP000298663"/>
    </source>
</evidence>
<evidence type="ECO:0000256" key="1">
    <source>
        <dbReference type="SAM" id="Phobius"/>
    </source>
</evidence>
<gene>
    <name evidence="2" type="ORF">L596_025125</name>
</gene>
<proteinExistence type="predicted"/>
<comment type="caution">
    <text evidence="2">The sequence shown here is derived from an EMBL/GenBank/DDBJ whole genome shotgun (WGS) entry which is preliminary data.</text>
</comment>
<feature type="transmembrane region" description="Helical" evidence="1">
    <location>
        <begin position="69"/>
        <end position="88"/>
    </location>
</feature>
<sequence length="143" mass="15890">MTSFVDDDRFFLFLVVVAFCNLIPMIGFFAYLIASSFVIVSSALLAEVFTLLFGLAVFVPIIIFSTLSAVVITVILIIARSFLARTLAHFDMKKESLKPLNDTVTSISLLSPSQILKSPSVALTRSSTKLEDDWDWPATKKYE</sequence>
<keyword evidence="1" id="KW-0812">Transmembrane</keyword>
<dbReference type="EMBL" id="AZBU02000009">
    <property type="protein sequence ID" value="TKR64627.1"/>
    <property type="molecule type" value="Genomic_DNA"/>
</dbReference>
<organism evidence="2 3">
    <name type="scientific">Steinernema carpocapsae</name>
    <name type="common">Entomopathogenic nematode</name>
    <dbReference type="NCBI Taxonomy" id="34508"/>
    <lineage>
        <taxon>Eukaryota</taxon>
        <taxon>Metazoa</taxon>
        <taxon>Ecdysozoa</taxon>
        <taxon>Nematoda</taxon>
        <taxon>Chromadorea</taxon>
        <taxon>Rhabditida</taxon>
        <taxon>Tylenchina</taxon>
        <taxon>Panagrolaimomorpha</taxon>
        <taxon>Strongyloidoidea</taxon>
        <taxon>Steinernematidae</taxon>
        <taxon>Steinernema</taxon>
    </lineage>
</organism>
<dbReference type="Proteomes" id="UP000298663">
    <property type="component" value="Unassembled WGS sequence"/>
</dbReference>
<keyword evidence="3" id="KW-1185">Reference proteome</keyword>
<feature type="transmembrane region" description="Helical" evidence="1">
    <location>
        <begin position="44"/>
        <end position="63"/>
    </location>
</feature>
<reference evidence="2 3" key="1">
    <citation type="journal article" date="2015" name="Genome Biol.">
        <title>Comparative genomics of Steinernema reveals deeply conserved gene regulatory networks.</title>
        <authorList>
            <person name="Dillman A.R."/>
            <person name="Macchietto M."/>
            <person name="Porter C.F."/>
            <person name="Rogers A."/>
            <person name="Williams B."/>
            <person name="Antoshechkin I."/>
            <person name="Lee M.M."/>
            <person name="Goodwin Z."/>
            <person name="Lu X."/>
            <person name="Lewis E.E."/>
            <person name="Goodrich-Blair H."/>
            <person name="Stock S.P."/>
            <person name="Adams B.J."/>
            <person name="Sternberg P.W."/>
            <person name="Mortazavi A."/>
        </authorList>
    </citation>
    <scope>NUCLEOTIDE SEQUENCE [LARGE SCALE GENOMIC DNA]</scope>
    <source>
        <strain evidence="2 3">ALL</strain>
    </source>
</reference>
<dbReference type="OrthoDB" id="5882386at2759"/>